<dbReference type="SMART" id="SM00181">
    <property type="entry name" value="EGF"/>
    <property type="match status" value="7"/>
</dbReference>
<sequence length="586" mass="62541">MCMPVFLKAREGRTGVPPQQENVSLDTGQVGVGQRAGQAIPPGVFWRSRLAMDEPNFLKFNISIHKNALIGVYGRKGLPPTHTQYDFVELLDGSRLIVSEDHPQSVAELQEVAERPVAMHEAGFFHYLDSGVWHLAFYNDGRATEQVSYRTNILAACPVLCSGNGQYTRGRCECHSGWKGTECDIPISQCVDLQCGGHGVCVHGTCVCNAGYRGESCDQGGSDGVLAVDCADPICSGHGLCLHGRCHCAPGWSGPSCQAKSSTCPADCSGHGTFQVETETCLCEPGYTGPDCSSEVCEADCAPRGVCVGGSCHCEKGWTGPQCEEQDCDPPCGEHGVCQDAMCECHPGWAGESCSIDGCPGLCNSNGRCTLDHNSWHCLCQAGWRGAGCDVAMETICADGKDNEGGENEIEGMIDSFGLTHGKCLERVWPQWGDTLEQPSFTSAFSITPLPPLSPLCLHYHPSASTIPPLPSPSPLCLLHHPSASSASTITPLPPPSPFCLPHPPSAFSITLLPPLPPPSPFCLHHHPSAFSITLLPPLPPPSPLCLLYHPSASSITLLHPLPRPSVPPYLGHNPGYVKRLQNGWD</sequence>
<evidence type="ECO:0000256" key="1">
    <source>
        <dbReference type="ARBA" id="ARBA00022536"/>
    </source>
</evidence>
<dbReference type="Gene3D" id="2.10.25.10">
    <property type="entry name" value="Laminin"/>
    <property type="match status" value="6"/>
</dbReference>
<evidence type="ECO:0000313" key="7">
    <source>
        <dbReference type="Proteomes" id="UP001591681"/>
    </source>
</evidence>
<dbReference type="InterPro" id="IPR057629">
    <property type="entry name" value="Teneurin1-4_GBD"/>
</dbReference>
<organism evidence="6 7">
    <name type="scientific">Coilia grayii</name>
    <name type="common">Gray's grenadier anchovy</name>
    <dbReference type="NCBI Taxonomy" id="363190"/>
    <lineage>
        <taxon>Eukaryota</taxon>
        <taxon>Metazoa</taxon>
        <taxon>Chordata</taxon>
        <taxon>Craniata</taxon>
        <taxon>Vertebrata</taxon>
        <taxon>Euteleostomi</taxon>
        <taxon>Actinopterygii</taxon>
        <taxon>Neopterygii</taxon>
        <taxon>Teleostei</taxon>
        <taxon>Clupei</taxon>
        <taxon>Clupeiformes</taxon>
        <taxon>Clupeoidei</taxon>
        <taxon>Engraulidae</taxon>
        <taxon>Coilinae</taxon>
        <taxon>Coilia</taxon>
    </lineage>
</organism>
<feature type="disulfide bond" evidence="4">
    <location>
        <begin position="283"/>
        <end position="292"/>
    </location>
</feature>
<dbReference type="Pfam" id="PF23093">
    <property type="entry name" value="GBD_Tenm3"/>
    <property type="match status" value="1"/>
</dbReference>
<feature type="disulfide bond" evidence="4">
    <location>
        <begin position="380"/>
        <end position="389"/>
    </location>
</feature>
<dbReference type="Pfam" id="PF25024">
    <property type="entry name" value="EGF_TEN"/>
    <property type="match status" value="1"/>
</dbReference>
<keyword evidence="3 4" id="KW-1015">Disulfide bond</keyword>
<dbReference type="EMBL" id="JBHFQA010000013">
    <property type="protein sequence ID" value="KAL2089212.1"/>
    <property type="molecule type" value="Genomic_DNA"/>
</dbReference>
<dbReference type="InterPro" id="IPR000742">
    <property type="entry name" value="EGF"/>
</dbReference>
<dbReference type="PROSITE" id="PS50026">
    <property type="entry name" value="EGF_3"/>
    <property type="match status" value="2"/>
</dbReference>
<feature type="disulfide bond" evidence="4">
    <location>
        <begin position="359"/>
        <end position="369"/>
    </location>
</feature>
<evidence type="ECO:0000256" key="4">
    <source>
        <dbReference type="PROSITE-ProRule" id="PRU00076"/>
    </source>
</evidence>
<dbReference type="Proteomes" id="UP001591681">
    <property type="component" value="Unassembled WGS sequence"/>
</dbReference>
<name>A0ABD1JQS1_9TELE</name>
<dbReference type="InterPro" id="IPR051216">
    <property type="entry name" value="Teneurin"/>
</dbReference>
<accession>A0ABD1JQS1</accession>
<dbReference type="PANTHER" id="PTHR11219:SF63">
    <property type="entry name" value="TENEURIN-3 ISOFORM X1"/>
    <property type="match status" value="1"/>
</dbReference>
<evidence type="ECO:0000313" key="6">
    <source>
        <dbReference type="EMBL" id="KAL2089212.1"/>
    </source>
</evidence>
<evidence type="ECO:0000256" key="3">
    <source>
        <dbReference type="ARBA" id="ARBA00023157"/>
    </source>
</evidence>
<dbReference type="FunFam" id="2.10.25.10:FF:000016">
    <property type="entry name" value="Teneurin transmembrane protein 2"/>
    <property type="match status" value="1"/>
</dbReference>
<keyword evidence="7" id="KW-1185">Reference proteome</keyword>
<dbReference type="PANTHER" id="PTHR11219">
    <property type="entry name" value="TENEURIN AND N-ACETYLGLUCOSAMINE-1-PHOSPHODIESTER ALPHA-N-ACETYLGLUCOSAMINIDASE"/>
    <property type="match status" value="1"/>
</dbReference>
<gene>
    <name evidence="6" type="ORF">ACEWY4_016111</name>
</gene>
<keyword evidence="2" id="KW-0677">Repeat</keyword>
<dbReference type="AlphaFoldDB" id="A0ABD1JQS1"/>
<protein>
    <recommendedName>
        <fullName evidence="5">EGF-like domain-containing protein</fullName>
    </recommendedName>
</protein>
<keyword evidence="1 4" id="KW-0245">EGF-like domain</keyword>
<feature type="domain" description="EGF-like" evidence="5">
    <location>
        <begin position="355"/>
        <end position="390"/>
    </location>
</feature>
<reference evidence="6 7" key="1">
    <citation type="submission" date="2024-09" db="EMBL/GenBank/DDBJ databases">
        <title>A chromosome-level genome assembly of Gray's grenadier anchovy, Coilia grayii.</title>
        <authorList>
            <person name="Fu Z."/>
        </authorList>
    </citation>
    <scope>NUCLEOTIDE SEQUENCE [LARGE SCALE GENOMIC DNA]</scope>
    <source>
        <strain evidence="6">G4</strain>
        <tissue evidence="6">Muscle</tissue>
    </source>
</reference>
<dbReference type="SUPFAM" id="SSF57196">
    <property type="entry name" value="EGF/Laminin"/>
    <property type="match status" value="2"/>
</dbReference>
<comment type="caution">
    <text evidence="6">The sequence shown here is derived from an EMBL/GenBank/DDBJ whole genome shotgun (WGS) entry which is preliminary data.</text>
</comment>
<feature type="domain" description="EGF-like" evidence="5">
    <location>
        <begin position="260"/>
        <end position="293"/>
    </location>
</feature>
<proteinExistence type="predicted"/>
<evidence type="ECO:0000256" key="2">
    <source>
        <dbReference type="ARBA" id="ARBA00022737"/>
    </source>
</evidence>
<dbReference type="PROSITE" id="PS01186">
    <property type="entry name" value="EGF_2"/>
    <property type="match status" value="4"/>
</dbReference>
<dbReference type="PROSITE" id="PS00022">
    <property type="entry name" value="EGF_1"/>
    <property type="match status" value="4"/>
</dbReference>
<comment type="caution">
    <text evidence="4">Lacks conserved residue(s) required for the propagation of feature annotation.</text>
</comment>
<evidence type="ECO:0000259" key="5">
    <source>
        <dbReference type="PROSITE" id="PS50026"/>
    </source>
</evidence>
<dbReference type="FunFam" id="2.10.25.10:FF:000013">
    <property type="entry name" value="Teneurin transmembrane protein 4"/>
    <property type="match status" value="1"/>
</dbReference>